<organism evidence="3 4">
    <name type="scientific">Angomonas deanei</name>
    <dbReference type="NCBI Taxonomy" id="59799"/>
    <lineage>
        <taxon>Eukaryota</taxon>
        <taxon>Discoba</taxon>
        <taxon>Euglenozoa</taxon>
        <taxon>Kinetoplastea</taxon>
        <taxon>Metakinetoplastina</taxon>
        <taxon>Trypanosomatida</taxon>
        <taxon>Trypanosomatidae</taxon>
        <taxon>Strigomonadinae</taxon>
        <taxon>Angomonas</taxon>
    </lineage>
</organism>
<dbReference type="Proteomes" id="UP000515908">
    <property type="component" value="Chromosome 23"/>
</dbReference>
<dbReference type="SUPFAM" id="SSF53474">
    <property type="entry name" value="alpha/beta-Hydrolases"/>
    <property type="match status" value="1"/>
</dbReference>
<dbReference type="VEuPathDB" id="TriTrypDB:ADEAN_000942500"/>
<keyword evidence="1" id="KW-0472">Membrane</keyword>
<feature type="transmembrane region" description="Helical" evidence="1">
    <location>
        <begin position="20"/>
        <end position="42"/>
    </location>
</feature>
<reference evidence="3 4" key="1">
    <citation type="submission" date="2020-08" db="EMBL/GenBank/DDBJ databases">
        <authorList>
            <person name="Newling K."/>
            <person name="Davey J."/>
            <person name="Forrester S."/>
        </authorList>
    </citation>
    <scope>NUCLEOTIDE SEQUENCE [LARGE SCALE GENOMIC DNA]</scope>
    <source>
        <strain evidence="4">Crithidia deanei Carvalho (ATCC PRA-265)</strain>
    </source>
</reference>
<sequence length="318" mass="36196">MLTETHWERTQREERERKRILKWVLWVVGVLGALVAVTGVVYCGTRPPEKEKKSDRENKEALKRLQPDHQHVQVSVVLSALVYESSEEKRRKAEAIVQKMVYDKRITVIQAYKKILYCRVGDTLYVVSRGTVLSCLSDLTADLTPGFQMDETGSYEACRGFSNSVKQDRLQYDEIFDDMVRRLQENPNLQLVFTGHSLGGAVARLLICIFHQRYSEHDGRTTAYLYGSPHSGGIDMRLYYDREGISRRIFHLTNSDDNIPPLSRVLPSISVPVTSVMTFLSHMVKTGQVKLEIIPRVWLTVGTLGPCKTLDPPVLEGV</sequence>
<keyword evidence="1" id="KW-1133">Transmembrane helix</keyword>
<dbReference type="InterPro" id="IPR029058">
    <property type="entry name" value="AB_hydrolase_fold"/>
</dbReference>
<dbReference type="Gene3D" id="3.40.50.1820">
    <property type="entry name" value="alpha/beta hydrolase"/>
    <property type="match status" value="1"/>
</dbReference>
<dbReference type="AlphaFoldDB" id="A0A7G2CQ37"/>
<proteinExistence type="predicted"/>
<evidence type="ECO:0000313" key="3">
    <source>
        <dbReference type="EMBL" id="CAD2221890.1"/>
    </source>
</evidence>
<dbReference type="OrthoDB" id="2123913at2759"/>
<dbReference type="EMBL" id="LR877167">
    <property type="protein sequence ID" value="CAD2221890.1"/>
    <property type="molecule type" value="Genomic_DNA"/>
</dbReference>
<evidence type="ECO:0000256" key="1">
    <source>
        <dbReference type="SAM" id="Phobius"/>
    </source>
</evidence>
<evidence type="ECO:0000313" key="4">
    <source>
        <dbReference type="Proteomes" id="UP000515908"/>
    </source>
</evidence>
<protein>
    <submittedName>
        <fullName evidence="3">Lipase (Class 3), putative</fullName>
    </submittedName>
</protein>
<dbReference type="InterPro" id="IPR002921">
    <property type="entry name" value="Fungal_lipase-type"/>
</dbReference>
<evidence type="ECO:0000259" key="2">
    <source>
        <dbReference type="Pfam" id="PF01764"/>
    </source>
</evidence>
<gene>
    <name evidence="3" type="ORF">ADEAN_000942500</name>
</gene>
<keyword evidence="1" id="KW-0812">Transmembrane</keyword>
<name>A0A7G2CQ37_9TRYP</name>
<keyword evidence="4" id="KW-1185">Reference proteome</keyword>
<dbReference type="GO" id="GO:0006629">
    <property type="term" value="P:lipid metabolic process"/>
    <property type="evidence" value="ECO:0007669"/>
    <property type="project" value="InterPro"/>
</dbReference>
<feature type="domain" description="Fungal lipase-type" evidence="2">
    <location>
        <begin position="126"/>
        <end position="263"/>
    </location>
</feature>
<dbReference type="Pfam" id="PF01764">
    <property type="entry name" value="Lipase_3"/>
    <property type="match status" value="1"/>
</dbReference>
<dbReference type="CDD" id="cd00519">
    <property type="entry name" value="Lipase_3"/>
    <property type="match status" value="1"/>
</dbReference>
<accession>A0A7G2CQ37</accession>